<feature type="domain" description="HD-GYP" evidence="1">
    <location>
        <begin position="167"/>
        <end position="363"/>
    </location>
</feature>
<organism evidence="2 3">
    <name type="scientific">Methylovulum psychrotolerans</name>
    <dbReference type="NCBI Taxonomy" id="1704499"/>
    <lineage>
        <taxon>Bacteria</taxon>
        <taxon>Pseudomonadati</taxon>
        <taxon>Pseudomonadota</taxon>
        <taxon>Gammaproteobacteria</taxon>
        <taxon>Methylococcales</taxon>
        <taxon>Methylococcaceae</taxon>
        <taxon>Methylovulum</taxon>
    </lineage>
</organism>
<sequence>MLSTLWPFRQQKKLKKTTPSLGGLGTSVEKSYTPIDQLRLGMYIVELDRPWLDSPFMFQGFEVRTQAQLQAVKNLCAYVYIDATKTRTLSQTNKLGGNAANTSLSKVIDFKNTVPPQKLGSFEREIVKAEKAHAHTTSLINDCMKQAAQGKQIDGWLAKKAITDCVNSVLQSPDALLWLIRLKEKDEHTTRHSLNVAVLSIILGRHLNLPETALVNLGMCGMLHDIGKMRIPYKLISKEGKLEGDELKLMQSHTILGYELLKSSDNIDSCVLETALTHHERLDGNGYPRQLKQASISDFTKIVTIASTYDSIINGRPNQASKTHLEATHQMTKLVGSKLDRDLLIKFIESMGVYPPGCIVQMTSGALAIIVEANERMKLRPKVVVLRNEEGQAMPEEIVDLAKMATDKKGNVYTIKNVVDPQHHHINPKQYYSPKFIDKGFSFRKMAKS</sequence>
<dbReference type="CDD" id="cd00077">
    <property type="entry name" value="HDc"/>
    <property type="match status" value="1"/>
</dbReference>
<dbReference type="KEGG" id="mpsy:CEK71_16515"/>
<name>A0A1Z4C1Z7_9GAMM</name>
<dbReference type="RefSeq" id="WP_088620406.1">
    <property type="nucleotide sequence ID" value="NZ_CP022129.1"/>
</dbReference>
<dbReference type="AlphaFoldDB" id="A0A1Z4C1Z7"/>
<gene>
    <name evidence="2" type="ORF">CEK71_16515</name>
</gene>
<dbReference type="OrthoDB" id="9802066at2"/>
<dbReference type="GO" id="GO:0008081">
    <property type="term" value="F:phosphoric diester hydrolase activity"/>
    <property type="evidence" value="ECO:0007669"/>
    <property type="project" value="UniProtKB-ARBA"/>
</dbReference>
<keyword evidence="3" id="KW-1185">Reference proteome</keyword>
<evidence type="ECO:0000313" key="2">
    <source>
        <dbReference type="EMBL" id="ASF47534.1"/>
    </source>
</evidence>
<keyword evidence="2" id="KW-0378">Hydrolase</keyword>
<evidence type="ECO:0000313" key="3">
    <source>
        <dbReference type="Proteomes" id="UP000197019"/>
    </source>
</evidence>
<dbReference type="Gene3D" id="1.10.3210.10">
    <property type="entry name" value="Hypothetical protein af1432"/>
    <property type="match status" value="1"/>
</dbReference>
<dbReference type="SUPFAM" id="SSF109604">
    <property type="entry name" value="HD-domain/PDEase-like"/>
    <property type="match status" value="1"/>
</dbReference>
<dbReference type="Pfam" id="PF13487">
    <property type="entry name" value="HD_5"/>
    <property type="match status" value="1"/>
</dbReference>
<dbReference type="InterPro" id="IPR003607">
    <property type="entry name" value="HD/PDEase_dom"/>
</dbReference>
<protein>
    <submittedName>
        <fullName evidence="2">Phosphohydrolase</fullName>
    </submittedName>
</protein>
<dbReference type="InterPro" id="IPR021812">
    <property type="entry name" value="DUF3391"/>
</dbReference>
<dbReference type="Proteomes" id="UP000197019">
    <property type="component" value="Chromosome"/>
</dbReference>
<accession>A0A1Z4C1Z7</accession>
<dbReference type="Pfam" id="PF11871">
    <property type="entry name" value="DUF3391"/>
    <property type="match status" value="1"/>
</dbReference>
<dbReference type="PANTHER" id="PTHR43155:SF2">
    <property type="entry name" value="CYCLIC DI-GMP PHOSPHODIESTERASE PA4108"/>
    <property type="match status" value="1"/>
</dbReference>
<dbReference type="SMART" id="SM00471">
    <property type="entry name" value="HDc"/>
    <property type="match status" value="1"/>
</dbReference>
<evidence type="ECO:0000259" key="1">
    <source>
        <dbReference type="PROSITE" id="PS51832"/>
    </source>
</evidence>
<proteinExistence type="predicted"/>
<dbReference type="InterPro" id="IPR037522">
    <property type="entry name" value="HD_GYP_dom"/>
</dbReference>
<dbReference type="PROSITE" id="PS51832">
    <property type="entry name" value="HD_GYP"/>
    <property type="match status" value="1"/>
</dbReference>
<dbReference type="EMBL" id="CP022129">
    <property type="protein sequence ID" value="ASF47534.1"/>
    <property type="molecule type" value="Genomic_DNA"/>
</dbReference>
<reference evidence="2 3" key="1">
    <citation type="submission" date="2017-06" db="EMBL/GenBank/DDBJ databases">
        <title>Genome Sequencing of the methanotroph Methylovulum psychrotolerants str. HV10-M2 isolated from a high-altitude environment.</title>
        <authorList>
            <person name="Mateos-Rivera A."/>
        </authorList>
    </citation>
    <scope>NUCLEOTIDE SEQUENCE [LARGE SCALE GENOMIC DNA]</scope>
    <source>
        <strain evidence="2 3">HV10_M2</strain>
    </source>
</reference>
<dbReference type="PANTHER" id="PTHR43155">
    <property type="entry name" value="CYCLIC DI-GMP PHOSPHODIESTERASE PA4108-RELATED"/>
    <property type="match status" value="1"/>
</dbReference>